<name>E6PID1_9ZZZZ</name>
<comment type="caution">
    <text evidence="2">The sequence shown here is derived from an EMBL/GenBank/DDBJ whole genome shotgun (WGS) entry which is preliminary data.</text>
</comment>
<evidence type="ECO:0000259" key="1">
    <source>
        <dbReference type="Pfam" id="PF03061"/>
    </source>
</evidence>
<accession>E6PID1</accession>
<reference evidence="2" key="1">
    <citation type="submission" date="2009-10" db="EMBL/GenBank/DDBJ databases">
        <title>Diversity of trophic interactions inside an arsenic-rich microbial ecosystem.</title>
        <authorList>
            <person name="Bertin P.N."/>
            <person name="Heinrich-Salmeron A."/>
            <person name="Pelletier E."/>
            <person name="Goulhen-Chollet F."/>
            <person name="Arsene-Ploetze F."/>
            <person name="Gallien S."/>
            <person name="Calteau A."/>
            <person name="Vallenet D."/>
            <person name="Casiot C."/>
            <person name="Chane-Woon-Ming B."/>
            <person name="Giloteaux L."/>
            <person name="Barakat M."/>
            <person name="Bonnefoy V."/>
            <person name="Bruneel O."/>
            <person name="Chandler M."/>
            <person name="Cleiss J."/>
            <person name="Duran R."/>
            <person name="Elbaz-Poulichet F."/>
            <person name="Fonknechten N."/>
            <person name="Lauga B."/>
            <person name="Mornico D."/>
            <person name="Ortet P."/>
            <person name="Schaeffer C."/>
            <person name="Siguier P."/>
            <person name="Alexander Thil Smith A."/>
            <person name="Van Dorsselaer A."/>
            <person name="Weissenbach J."/>
            <person name="Medigue C."/>
            <person name="Le Paslier D."/>
        </authorList>
    </citation>
    <scope>NUCLEOTIDE SEQUENCE</scope>
</reference>
<evidence type="ECO:0000313" key="2">
    <source>
        <dbReference type="EMBL" id="CBH76221.1"/>
    </source>
</evidence>
<dbReference type="PANTHER" id="PTHR47260:SF3">
    <property type="entry name" value="THIOESTERASE FAMILY PROTEIN (AFU_ORTHOLOGUE AFUA_7G03960)"/>
    <property type="match status" value="1"/>
</dbReference>
<dbReference type="AlphaFoldDB" id="E6PID1"/>
<gene>
    <name evidence="2" type="ORF">CARN1_0701</name>
</gene>
<dbReference type="SUPFAM" id="SSF54637">
    <property type="entry name" value="Thioesterase/thiol ester dehydrase-isomerase"/>
    <property type="match status" value="1"/>
</dbReference>
<dbReference type="Gene3D" id="3.10.129.10">
    <property type="entry name" value="Hotdog Thioesterase"/>
    <property type="match status" value="1"/>
</dbReference>
<sequence>MSSVPVDDGRCFACGPESEIGLRMRFERSGDGVVAHLRLRPEFQGWKGIAHGGIAIALLDEAMAHAAGAAGHRGVTASLDARFRKPVPLDEPLVVFGRVTAQRRNVLSLEGRVSDEAGQTLVEGTARFVSRGALDAIEDHRNPNTGASVR</sequence>
<dbReference type="CDD" id="cd03443">
    <property type="entry name" value="PaaI_thioesterase"/>
    <property type="match status" value="1"/>
</dbReference>
<dbReference type="PANTHER" id="PTHR47260">
    <property type="entry name" value="UPF0644 PROTEIN PB2B4.06"/>
    <property type="match status" value="1"/>
</dbReference>
<dbReference type="InterPro" id="IPR052061">
    <property type="entry name" value="PTE-AB_protein"/>
</dbReference>
<dbReference type="InterPro" id="IPR006683">
    <property type="entry name" value="Thioestr_dom"/>
</dbReference>
<dbReference type="InterPro" id="IPR029069">
    <property type="entry name" value="HotDog_dom_sf"/>
</dbReference>
<organism evidence="2">
    <name type="scientific">mine drainage metagenome</name>
    <dbReference type="NCBI Taxonomy" id="410659"/>
    <lineage>
        <taxon>unclassified sequences</taxon>
        <taxon>metagenomes</taxon>
        <taxon>ecological metagenomes</taxon>
    </lineage>
</organism>
<dbReference type="Pfam" id="PF03061">
    <property type="entry name" value="4HBT"/>
    <property type="match status" value="1"/>
</dbReference>
<dbReference type="EMBL" id="CABL01000019">
    <property type="protein sequence ID" value="CBH76221.1"/>
    <property type="molecule type" value="Genomic_DNA"/>
</dbReference>
<feature type="domain" description="Thioesterase" evidence="1">
    <location>
        <begin position="48"/>
        <end position="120"/>
    </location>
</feature>
<protein>
    <submittedName>
        <fullName evidence="2">Thioesterase family protein (Modular protein)</fullName>
    </submittedName>
</protein>
<proteinExistence type="predicted"/>